<dbReference type="AlphaFoldDB" id="A0A1L7XVW6"/>
<dbReference type="Pfam" id="PF11951">
    <property type="entry name" value="Fungal_trans_2"/>
    <property type="match status" value="1"/>
</dbReference>
<dbReference type="PANTHER" id="PTHR38111:SF2">
    <property type="entry name" value="FINGER DOMAIN PROTEIN, PUTATIVE (AFU_ORTHOLOGUE AFUA_1G01560)-RELATED"/>
    <property type="match status" value="1"/>
</dbReference>
<gene>
    <name evidence="1" type="ORF">PAC_19016</name>
</gene>
<dbReference type="Proteomes" id="UP000184330">
    <property type="component" value="Unassembled WGS sequence"/>
</dbReference>
<keyword evidence="2" id="KW-1185">Reference proteome</keyword>
<dbReference type="InterPro" id="IPR053178">
    <property type="entry name" value="Osmoadaptation_assoc"/>
</dbReference>
<dbReference type="InterPro" id="IPR021858">
    <property type="entry name" value="Fun_TF"/>
</dbReference>
<name>A0A1L7XVW6_9HELO</name>
<evidence type="ECO:0008006" key="3">
    <source>
        <dbReference type="Google" id="ProtNLM"/>
    </source>
</evidence>
<organism evidence="1 2">
    <name type="scientific">Phialocephala subalpina</name>
    <dbReference type="NCBI Taxonomy" id="576137"/>
    <lineage>
        <taxon>Eukaryota</taxon>
        <taxon>Fungi</taxon>
        <taxon>Dikarya</taxon>
        <taxon>Ascomycota</taxon>
        <taxon>Pezizomycotina</taxon>
        <taxon>Leotiomycetes</taxon>
        <taxon>Helotiales</taxon>
        <taxon>Mollisiaceae</taxon>
        <taxon>Phialocephala</taxon>
        <taxon>Phialocephala fortinii species complex</taxon>
    </lineage>
</organism>
<evidence type="ECO:0000313" key="1">
    <source>
        <dbReference type="EMBL" id="CZR69115.1"/>
    </source>
</evidence>
<accession>A0A1L7XVW6</accession>
<sequence>MARLPGRSRGCSICRQRRIKVAKPPSSIKQDIVSSKTPSSSFAYIVNLQCDLKIPDCTQCKRNKKKCPGPIIGTFYIISSETPPNFLNLNDDNTEEQLTFTATDTVGSISDPELELDLNAVSFDGSPANSKQNPLFSPTSEDVSEAPCVALQSQCAAIVMPTSYQPSRVEPFEQLFFSHFFETSGRGIETMGSCSWLSKLPGLIVTSFNSKAIRYSARATCMAFYSTLNGELGIWNEAYKTYVRALRSQRSEIFPTHYTRSKSSFPSEEAVCTSIMMFYFEMVSQSLPWAWVNHMDAAAAMLEMRGPENCQSRFIYQLFRTARLGAVFTSVMRRHPHVFAQNRWKEVTPNSVKTELDSLVDTFLSIPEYIEMYDELHNSPSEEILQCRGTTLSKLTRGLASLLLELDNYSQIRCDDLYTTFEHEGSPKQELHRKKQDSSKSMSNHLYALRSAAYVICYSLLGDCEHSRDWVEQAILSSAEVLSVVESVDSASKSHASRMFITTVFPTYVIAMWSPSEKYRALATNRLQHSALLL</sequence>
<evidence type="ECO:0000313" key="2">
    <source>
        <dbReference type="Proteomes" id="UP000184330"/>
    </source>
</evidence>
<dbReference type="EMBL" id="FJOG01000065">
    <property type="protein sequence ID" value="CZR69115.1"/>
    <property type="molecule type" value="Genomic_DNA"/>
</dbReference>
<protein>
    <recommendedName>
        <fullName evidence="3">Zn(2)-C6 fungal-type domain-containing protein</fullName>
    </recommendedName>
</protein>
<dbReference type="OrthoDB" id="3525185at2759"/>
<dbReference type="PANTHER" id="PTHR38111">
    <property type="entry name" value="ZN(2)-C6 FUNGAL-TYPE DOMAIN-CONTAINING PROTEIN-RELATED"/>
    <property type="match status" value="1"/>
</dbReference>
<proteinExistence type="predicted"/>
<reference evidence="1 2" key="1">
    <citation type="submission" date="2016-03" db="EMBL/GenBank/DDBJ databases">
        <authorList>
            <person name="Ploux O."/>
        </authorList>
    </citation>
    <scope>NUCLEOTIDE SEQUENCE [LARGE SCALE GENOMIC DNA]</scope>
    <source>
        <strain evidence="1 2">UAMH 11012</strain>
    </source>
</reference>